<evidence type="ECO:0000313" key="1">
    <source>
        <dbReference type="EMBL" id="MBW76104.1"/>
    </source>
</evidence>
<dbReference type="EMBL" id="GGFL01011926">
    <property type="protein sequence ID" value="MBW76104.1"/>
    <property type="molecule type" value="Transcribed_RNA"/>
</dbReference>
<accession>A0A2M4DEV5</accession>
<organism evidence="1">
    <name type="scientific">Anopheles darlingi</name>
    <name type="common">Mosquito</name>
    <dbReference type="NCBI Taxonomy" id="43151"/>
    <lineage>
        <taxon>Eukaryota</taxon>
        <taxon>Metazoa</taxon>
        <taxon>Ecdysozoa</taxon>
        <taxon>Arthropoda</taxon>
        <taxon>Hexapoda</taxon>
        <taxon>Insecta</taxon>
        <taxon>Pterygota</taxon>
        <taxon>Neoptera</taxon>
        <taxon>Endopterygota</taxon>
        <taxon>Diptera</taxon>
        <taxon>Nematocera</taxon>
        <taxon>Culicoidea</taxon>
        <taxon>Culicidae</taxon>
        <taxon>Anophelinae</taxon>
        <taxon>Anopheles</taxon>
    </lineage>
</organism>
<proteinExistence type="predicted"/>
<name>A0A2M4DEV5_ANODA</name>
<sequence length="76" mass="8604">MGTGFLSVMCRVPLVTRFWKNTSSSWPIMQWAFGAQNSHARVLSDLDSNGRSARNTLRLQRCVCVGLTTIFWIRVA</sequence>
<reference evidence="1" key="1">
    <citation type="submission" date="2018-01" db="EMBL/GenBank/DDBJ databases">
        <title>An insight into the sialome of Amazonian anophelines.</title>
        <authorList>
            <person name="Ribeiro J.M."/>
            <person name="Scarpassa V."/>
            <person name="Calvo E."/>
        </authorList>
    </citation>
    <scope>NUCLEOTIDE SEQUENCE</scope>
</reference>
<dbReference type="AlphaFoldDB" id="A0A2M4DEV5"/>
<protein>
    <submittedName>
        <fullName evidence="1">Uncharacterized protein</fullName>
    </submittedName>
</protein>